<organism evidence="2 3">
    <name type="scientific">Rhodococcus daqingensis</name>
    <dbReference type="NCBI Taxonomy" id="2479363"/>
    <lineage>
        <taxon>Bacteria</taxon>
        <taxon>Bacillati</taxon>
        <taxon>Actinomycetota</taxon>
        <taxon>Actinomycetes</taxon>
        <taxon>Mycobacteriales</taxon>
        <taxon>Nocardiaceae</taxon>
        <taxon>Rhodococcus</taxon>
    </lineage>
</organism>
<proteinExistence type="predicted"/>
<gene>
    <name evidence="2" type="ORF">ACFQS9_17105</name>
</gene>
<name>A0ABW2S0I8_9NOCA</name>
<reference evidence="3" key="1">
    <citation type="journal article" date="2019" name="Int. J. Syst. Evol. Microbiol.">
        <title>The Global Catalogue of Microorganisms (GCM) 10K type strain sequencing project: providing services to taxonomists for standard genome sequencing and annotation.</title>
        <authorList>
            <consortium name="The Broad Institute Genomics Platform"/>
            <consortium name="The Broad Institute Genome Sequencing Center for Infectious Disease"/>
            <person name="Wu L."/>
            <person name="Ma J."/>
        </authorList>
    </citation>
    <scope>NUCLEOTIDE SEQUENCE [LARGE SCALE GENOMIC DNA]</scope>
    <source>
        <strain evidence="3">ICMP 19430</strain>
    </source>
</reference>
<evidence type="ECO:0000313" key="3">
    <source>
        <dbReference type="Proteomes" id="UP001596484"/>
    </source>
</evidence>
<dbReference type="Proteomes" id="UP001596484">
    <property type="component" value="Unassembled WGS sequence"/>
</dbReference>
<accession>A0ABW2S0I8</accession>
<evidence type="ECO:0000313" key="2">
    <source>
        <dbReference type="EMBL" id="MFC7449617.1"/>
    </source>
</evidence>
<keyword evidence="3" id="KW-1185">Reference proteome</keyword>
<dbReference type="EMBL" id="JBHTCS010000020">
    <property type="protein sequence ID" value="MFC7449617.1"/>
    <property type="molecule type" value="Genomic_DNA"/>
</dbReference>
<evidence type="ECO:0000256" key="1">
    <source>
        <dbReference type="SAM" id="MobiDB-lite"/>
    </source>
</evidence>
<comment type="caution">
    <text evidence="2">The sequence shown here is derived from an EMBL/GenBank/DDBJ whole genome shotgun (WGS) entry which is preliminary data.</text>
</comment>
<dbReference type="RefSeq" id="WP_378406797.1">
    <property type="nucleotide sequence ID" value="NZ_JBHTCS010000020.1"/>
</dbReference>
<protein>
    <submittedName>
        <fullName evidence="2">Uncharacterized protein</fullName>
    </submittedName>
</protein>
<feature type="region of interest" description="Disordered" evidence="1">
    <location>
        <begin position="206"/>
        <end position="230"/>
    </location>
</feature>
<sequence length="336" mass="36500">MSALLCNEFLRMAAVHAEPLNRVASRQRGELERMACLHPRMLRGVAAAERRLAPEAGVSRLLVLGNVPVGQKGVVVALPAVKILVCRQVIPRHLGMVGDVSTFDLCVFGCVPVAKCFAVRLVLLHHDGLLARLDDVGAELIPLPQAAFGFTVGHLVLEHNRDTVETAQLLGGSLVKHCTTPVELAWPGESAYTLSGEGRRLPARGDDEAISEPGHRSVGTHRPDIGDGDGDLNTTERAYLLVGHLGAWTQAGIWQNSLADGLSGQFPDLLSEHDDLLCRVLTRVHRPDGWSDTTTLRGESIVRLGADAANRTKVQRQRDNLGLIRKSQSYNTINFR</sequence>